<keyword evidence="2" id="KW-0378">Hydrolase</keyword>
<dbReference type="InterPro" id="IPR008538">
    <property type="entry name" value="Uma2"/>
</dbReference>
<dbReference type="PANTHER" id="PTHR35400:SF3">
    <property type="entry name" value="SLL1072 PROTEIN"/>
    <property type="match status" value="1"/>
</dbReference>
<dbReference type="GO" id="GO:0004519">
    <property type="term" value="F:endonuclease activity"/>
    <property type="evidence" value="ECO:0007669"/>
    <property type="project" value="UniProtKB-KW"/>
</dbReference>
<dbReference type="InterPro" id="IPR012296">
    <property type="entry name" value="Nuclease_put_TT1808"/>
</dbReference>
<dbReference type="Pfam" id="PF05685">
    <property type="entry name" value="Uma2"/>
    <property type="match status" value="1"/>
</dbReference>
<name>A0ABV4GY56_9ACTN</name>
<dbReference type="Gene3D" id="3.90.1570.10">
    <property type="entry name" value="tt1808, chain A"/>
    <property type="match status" value="1"/>
</dbReference>
<dbReference type="PANTHER" id="PTHR35400">
    <property type="entry name" value="SLR1083 PROTEIN"/>
    <property type="match status" value="1"/>
</dbReference>
<evidence type="ECO:0000259" key="1">
    <source>
        <dbReference type="Pfam" id="PF05685"/>
    </source>
</evidence>
<proteinExistence type="predicted"/>
<gene>
    <name evidence="2" type="ORF">AB2L27_05630</name>
</gene>
<dbReference type="SUPFAM" id="SSF52980">
    <property type="entry name" value="Restriction endonuclease-like"/>
    <property type="match status" value="1"/>
</dbReference>
<keyword evidence="2" id="KW-0255">Endonuclease</keyword>
<reference evidence="2 3" key="1">
    <citation type="submission" date="2024-07" db="EMBL/GenBank/DDBJ databases">
        <authorList>
            <person name="Thanompreechachai J."/>
            <person name="Duangmal K."/>
        </authorList>
    </citation>
    <scope>NUCLEOTIDE SEQUENCE [LARGE SCALE GENOMIC DNA]</scope>
    <source>
        <strain evidence="2 3">LSe6-4</strain>
    </source>
</reference>
<accession>A0ABV4GY56</accession>
<protein>
    <submittedName>
        <fullName evidence="2">Uma2 family endonuclease</fullName>
    </submittedName>
</protein>
<dbReference type="Proteomes" id="UP001565927">
    <property type="component" value="Unassembled WGS sequence"/>
</dbReference>
<evidence type="ECO:0000313" key="3">
    <source>
        <dbReference type="Proteomes" id="UP001565927"/>
    </source>
</evidence>
<evidence type="ECO:0000313" key="2">
    <source>
        <dbReference type="EMBL" id="MEZ0164247.1"/>
    </source>
</evidence>
<dbReference type="RefSeq" id="WP_370440494.1">
    <property type="nucleotide sequence ID" value="NZ_JBGFTU010000005.1"/>
</dbReference>
<dbReference type="EMBL" id="JBGFTU010000005">
    <property type="protein sequence ID" value="MEZ0164247.1"/>
    <property type="molecule type" value="Genomic_DNA"/>
</dbReference>
<organism evidence="2 3">
    <name type="scientific">Kineococcus halophytocola</name>
    <dbReference type="NCBI Taxonomy" id="3234027"/>
    <lineage>
        <taxon>Bacteria</taxon>
        <taxon>Bacillati</taxon>
        <taxon>Actinomycetota</taxon>
        <taxon>Actinomycetes</taxon>
        <taxon>Kineosporiales</taxon>
        <taxon>Kineosporiaceae</taxon>
        <taxon>Kineococcus</taxon>
    </lineage>
</organism>
<sequence length="165" mass="17387">MDTLQVQGRVRLEDLPEDTTWPRHEVIDGSLLVTPWAGTTHQAVVGDAYFALRSAAPQTVTVYPGANVRHTRDGESDLLIPDVVVAAAAAGGGTYLDSGDVLLAVEVVSPSTRLTDTVTKRAVYAEWGIPLHVVVDPVTRTSTWHGDPGTAGWAADALGAILPPA</sequence>
<feature type="domain" description="Putative restriction endonuclease" evidence="1">
    <location>
        <begin position="12"/>
        <end position="153"/>
    </location>
</feature>
<keyword evidence="3" id="KW-1185">Reference proteome</keyword>
<dbReference type="InterPro" id="IPR011335">
    <property type="entry name" value="Restrct_endonuc-II-like"/>
</dbReference>
<comment type="caution">
    <text evidence="2">The sequence shown here is derived from an EMBL/GenBank/DDBJ whole genome shotgun (WGS) entry which is preliminary data.</text>
</comment>
<dbReference type="CDD" id="cd06260">
    <property type="entry name" value="DUF820-like"/>
    <property type="match status" value="1"/>
</dbReference>
<keyword evidence="2" id="KW-0540">Nuclease</keyword>